<dbReference type="Gene3D" id="3.40.50.300">
    <property type="entry name" value="P-loop containing nucleotide triphosphate hydrolases"/>
    <property type="match status" value="1"/>
</dbReference>
<name>F4R4N0_MELLP</name>
<accession>F4R4N0</accession>
<gene>
    <name evidence="1" type="ORF">MELLADRAFT_87137</name>
</gene>
<dbReference type="Proteomes" id="UP000001072">
    <property type="component" value="Unassembled WGS sequence"/>
</dbReference>
<dbReference type="RefSeq" id="XP_007403774.1">
    <property type="nucleotide sequence ID" value="XM_007403712.1"/>
</dbReference>
<protein>
    <submittedName>
        <fullName evidence="1">Uncharacterized protein</fullName>
    </submittedName>
</protein>
<dbReference type="HOGENOM" id="CLU_2606513_0_0_1"/>
<dbReference type="InterPro" id="IPR027417">
    <property type="entry name" value="P-loop_NTPase"/>
</dbReference>
<dbReference type="VEuPathDB" id="FungiDB:MELLADRAFT_87137"/>
<dbReference type="AlphaFoldDB" id="F4R4N0"/>
<dbReference type="KEGG" id="mlr:MELLADRAFT_87137"/>
<sequence length="79" mass="9018">MHKVEALCEPILLLQEAEGIGKTIPMVLCGNKFDWEDHMYETSTKTGINVDEVVVDLVRQLIKAEIDSAIWYYSDEGKF</sequence>
<dbReference type="STRING" id="747676.F4R4N0"/>
<evidence type="ECO:0000313" key="2">
    <source>
        <dbReference type="Proteomes" id="UP000001072"/>
    </source>
</evidence>
<dbReference type="InParanoid" id="F4R4N0"/>
<dbReference type="EMBL" id="GL883090">
    <property type="protein sequence ID" value="EGG12836.1"/>
    <property type="molecule type" value="Genomic_DNA"/>
</dbReference>
<proteinExistence type="predicted"/>
<keyword evidence="2" id="KW-1185">Reference proteome</keyword>
<evidence type="ECO:0000313" key="1">
    <source>
        <dbReference type="EMBL" id="EGG12836.1"/>
    </source>
</evidence>
<organism evidence="2">
    <name type="scientific">Melampsora larici-populina (strain 98AG31 / pathotype 3-4-7)</name>
    <name type="common">Poplar leaf rust fungus</name>
    <dbReference type="NCBI Taxonomy" id="747676"/>
    <lineage>
        <taxon>Eukaryota</taxon>
        <taxon>Fungi</taxon>
        <taxon>Dikarya</taxon>
        <taxon>Basidiomycota</taxon>
        <taxon>Pucciniomycotina</taxon>
        <taxon>Pucciniomycetes</taxon>
        <taxon>Pucciniales</taxon>
        <taxon>Melampsoraceae</taxon>
        <taxon>Melampsora</taxon>
    </lineage>
</organism>
<dbReference type="SUPFAM" id="SSF52540">
    <property type="entry name" value="P-loop containing nucleoside triphosphate hydrolases"/>
    <property type="match status" value="1"/>
</dbReference>
<reference evidence="2" key="1">
    <citation type="journal article" date="2011" name="Proc. Natl. Acad. Sci. U.S.A.">
        <title>Obligate biotrophy features unraveled by the genomic analysis of rust fungi.</title>
        <authorList>
            <person name="Duplessis S."/>
            <person name="Cuomo C.A."/>
            <person name="Lin Y.-C."/>
            <person name="Aerts A."/>
            <person name="Tisserant E."/>
            <person name="Veneault-Fourrey C."/>
            <person name="Joly D.L."/>
            <person name="Hacquard S."/>
            <person name="Amselem J."/>
            <person name="Cantarel B.L."/>
            <person name="Chiu R."/>
            <person name="Coutinho P.M."/>
            <person name="Feau N."/>
            <person name="Field M."/>
            <person name="Frey P."/>
            <person name="Gelhaye E."/>
            <person name="Goldberg J."/>
            <person name="Grabherr M.G."/>
            <person name="Kodira C.D."/>
            <person name="Kohler A."/>
            <person name="Kuees U."/>
            <person name="Lindquist E.A."/>
            <person name="Lucas S.M."/>
            <person name="Mago R."/>
            <person name="Mauceli E."/>
            <person name="Morin E."/>
            <person name="Murat C."/>
            <person name="Pangilinan J.L."/>
            <person name="Park R."/>
            <person name="Pearson M."/>
            <person name="Quesneville H."/>
            <person name="Rouhier N."/>
            <person name="Sakthikumar S."/>
            <person name="Salamov A.A."/>
            <person name="Schmutz J."/>
            <person name="Selles B."/>
            <person name="Shapiro H."/>
            <person name="Tanguay P."/>
            <person name="Tuskan G.A."/>
            <person name="Henrissat B."/>
            <person name="Van de Peer Y."/>
            <person name="Rouze P."/>
            <person name="Ellis J.G."/>
            <person name="Dodds P.N."/>
            <person name="Schein J.E."/>
            <person name="Zhong S."/>
            <person name="Hamelin R.C."/>
            <person name="Grigoriev I.V."/>
            <person name="Szabo L.J."/>
            <person name="Martin F."/>
        </authorList>
    </citation>
    <scope>NUCLEOTIDE SEQUENCE [LARGE SCALE GENOMIC DNA]</scope>
    <source>
        <strain evidence="2">98AG31 / pathotype 3-4-7</strain>
    </source>
</reference>
<dbReference type="GeneID" id="18934408"/>